<feature type="coiled-coil region" evidence="1">
    <location>
        <begin position="178"/>
        <end position="205"/>
    </location>
</feature>
<dbReference type="GO" id="GO:1990281">
    <property type="term" value="C:efflux pump complex"/>
    <property type="evidence" value="ECO:0007669"/>
    <property type="project" value="TreeGrafter"/>
</dbReference>
<protein>
    <submittedName>
        <fullName evidence="4">RND family efflux transporter MFP subunit</fullName>
    </submittedName>
</protein>
<keyword evidence="1" id="KW-0175">Coiled coil</keyword>
<dbReference type="EMBL" id="VFOL01000001">
    <property type="protein sequence ID" value="TQL35776.1"/>
    <property type="molecule type" value="Genomic_DNA"/>
</dbReference>
<gene>
    <name evidence="4" type="ORF">FB564_0843</name>
</gene>
<dbReference type="Proteomes" id="UP000315983">
    <property type="component" value="Unassembled WGS sequence"/>
</dbReference>
<comment type="caution">
    <text evidence="4">The sequence shown here is derived from an EMBL/GenBank/DDBJ whole genome shotgun (WGS) entry which is preliminary data.</text>
</comment>
<accession>A0A542XIY0</accession>
<dbReference type="PANTHER" id="PTHR30469">
    <property type="entry name" value="MULTIDRUG RESISTANCE PROTEIN MDTA"/>
    <property type="match status" value="1"/>
</dbReference>
<feature type="domain" description="CzcB-like barrel-sandwich hybrid" evidence="2">
    <location>
        <begin position="87"/>
        <end position="252"/>
    </location>
</feature>
<evidence type="ECO:0000259" key="2">
    <source>
        <dbReference type="Pfam" id="PF25973"/>
    </source>
</evidence>
<dbReference type="Gene3D" id="2.40.30.170">
    <property type="match status" value="1"/>
</dbReference>
<dbReference type="AlphaFoldDB" id="A0A542XIY0"/>
<dbReference type="InterPro" id="IPR058637">
    <property type="entry name" value="YknX-like_C"/>
</dbReference>
<dbReference type="Pfam" id="PF25973">
    <property type="entry name" value="BSH_CzcB"/>
    <property type="match status" value="1"/>
</dbReference>
<evidence type="ECO:0000313" key="5">
    <source>
        <dbReference type="Proteomes" id="UP000315983"/>
    </source>
</evidence>
<evidence type="ECO:0000256" key="1">
    <source>
        <dbReference type="SAM" id="Coils"/>
    </source>
</evidence>
<dbReference type="InterPro" id="IPR058647">
    <property type="entry name" value="BSH_CzcB-like"/>
</dbReference>
<dbReference type="PRINTS" id="PR01490">
    <property type="entry name" value="RTXTOXIND"/>
</dbReference>
<sequence>MSSIWLRREGQERYRARSMGRVRRTGSPRLPAAPRLLIAGLAVVVLTATTAAACDREQTPVALAAAGRSSVVETIDAPATVIARSAATLTAPADGTLASLRVQPGQRVKRGQVLAVIDSPPAQERLRQAKEALAAARRASRGGGGDLAGGLRGTDRAADETYEAARAAAGKISDPELREALLRQVREAQRRYERAAHAADRAVRAVQRGVNDLRAAVAALATAQRLQAQQAYDLATAAVDALTLRAPVAGIVQPGGPATGGGVSSGALAGLLAGGAPVGVDPGALGPVPPVPPPGVDVAVGAGGLVAAGTPVLTIVDTSQLGLLAEVDETDILLVRAGLAATVELDAVPGATYQARVRSVDILPTTSARGGVGYRVRLSLGPGRSAEAEAAPTPRPGMNAVVRLQAREAVDAVTVPASAVFTADGRDVVWVVREGRAERASVTVGVQGQELVQIVRGVRAGDRVVVRGTDQVRDGQELG</sequence>
<dbReference type="GeneID" id="93770175"/>
<dbReference type="GO" id="GO:0015562">
    <property type="term" value="F:efflux transmembrane transporter activity"/>
    <property type="evidence" value="ECO:0007669"/>
    <property type="project" value="TreeGrafter"/>
</dbReference>
<name>A0A542XIY0_SALAC</name>
<reference evidence="4 5" key="1">
    <citation type="submission" date="2019-06" db="EMBL/GenBank/DDBJ databases">
        <title>Sequencing the genomes of 1000 actinobacteria strains.</title>
        <authorList>
            <person name="Klenk H.-P."/>
        </authorList>
    </citation>
    <scope>NUCLEOTIDE SEQUENCE [LARGE SCALE GENOMIC DNA]</scope>
    <source>
        <strain evidence="4 5">DSM 44819</strain>
    </source>
</reference>
<proteinExistence type="predicted"/>
<dbReference type="Gene3D" id="2.40.420.20">
    <property type="match status" value="1"/>
</dbReference>
<organism evidence="4 5">
    <name type="scientific">Salinispora arenicola</name>
    <dbReference type="NCBI Taxonomy" id="168697"/>
    <lineage>
        <taxon>Bacteria</taxon>
        <taxon>Bacillati</taxon>
        <taxon>Actinomycetota</taxon>
        <taxon>Actinomycetes</taxon>
        <taxon>Micromonosporales</taxon>
        <taxon>Micromonosporaceae</taxon>
        <taxon>Salinispora</taxon>
    </lineage>
</organism>
<dbReference type="Gene3D" id="2.40.50.100">
    <property type="match status" value="1"/>
</dbReference>
<dbReference type="SUPFAM" id="SSF111369">
    <property type="entry name" value="HlyD-like secretion proteins"/>
    <property type="match status" value="1"/>
</dbReference>
<feature type="domain" description="YknX-like C-terminal permuted SH3-like" evidence="3">
    <location>
        <begin position="412"/>
        <end position="477"/>
    </location>
</feature>
<dbReference type="Pfam" id="PF25989">
    <property type="entry name" value="YknX_C"/>
    <property type="match status" value="1"/>
</dbReference>
<dbReference type="RefSeq" id="WP_018792103.1">
    <property type="nucleotide sequence ID" value="NZ_BOQM01000006.1"/>
</dbReference>
<evidence type="ECO:0000259" key="3">
    <source>
        <dbReference type="Pfam" id="PF25989"/>
    </source>
</evidence>
<evidence type="ECO:0000313" key="4">
    <source>
        <dbReference type="EMBL" id="TQL35776.1"/>
    </source>
</evidence>